<keyword evidence="1" id="KW-0472">Membrane</keyword>
<name>A0A8S1MNK6_PARPR</name>
<feature type="transmembrane region" description="Helical" evidence="1">
    <location>
        <begin position="291"/>
        <end position="315"/>
    </location>
</feature>
<dbReference type="PANTHER" id="PTHR38934">
    <property type="entry name" value="HYPHALLY REGULATED CELL WALL PROTEIN 1"/>
    <property type="match status" value="1"/>
</dbReference>
<feature type="transmembrane region" description="Helical" evidence="1">
    <location>
        <begin position="349"/>
        <end position="367"/>
    </location>
</feature>
<accession>A0A8S1MNK6</accession>
<gene>
    <name evidence="2" type="ORF">PPRIM_AZ9-3.1.T0640232</name>
</gene>
<dbReference type="PANTHER" id="PTHR38934:SF6">
    <property type="entry name" value="CHROMOSOME UNDETERMINED SCAFFOLD_176, WHOLE GENOME SHOTGUN SEQUENCE"/>
    <property type="match status" value="1"/>
</dbReference>
<keyword evidence="1" id="KW-1133">Transmembrane helix</keyword>
<feature type="transmembrane region" description="Helical" evidence="1">
    <location>
        <begin position="56"/>
        <end position="78"/>
    </location>
</feature>
<organism evidence="2 3">
    <name type="scientific">Paramecium primaurelia</name>
    <dbReference type="NCBI Taxonomy" id="5886"/>
    <lineage>
        <taxon>Eukaryota</taxon>
        <taxon>Sar</taxon>
        <taxon>Alveolata</taxon>
        <taxon>Ciliophora</taxon>
        <taxon>Intramacronucleata</taxon>
        <taxon>Oligohymenophorea</taxon>
        <taxon>Peniculida</taxon>
        <taxon>Parameciidae</taxon>
        <taxon>Paramecium</taxon>
    </lineage>
</organism>
<comment type="caution">
    <text evidence="2">The sequence shown here is derived from an EMBL/GenBank/DDBJ whole genome shotgun (WGS) entry which is preliminary data.</text>
</comment>
<dbReference type="OMA" id="VCEINIC"/>
<evidence type="ECO:0008006" key="4">
    <source>
        <dbReference type="Google" id="ProtNLM"/>
    </source>
</evidence>
<dbReference type="AlphaFoldDB" id="A0A8S1MNK6"/>
<feature type="transmembrane region" description="Helical" evidence="1">
    <location>
        <begin position="235"/>
        <end position="254"/>
    </location>
</feature>
<reference evidence="2" key="1">
    <citation type="submission" date="2021-01" db="EMBL/GenBank/DDBJ databases">
        <authorList>
            <consortium name="Genoscope - CEA"/>
            <person name="William W."/>
        </authorList>
    </citation>
    <scope>NUCLEOTIDE SEQUENCE</scope>
</reference>
<feature type="transmembrane region" description="Helical" evidence="1">
    <location>
        <begin position="90"/>
        <end position="115"/>
    </location>
</feature>
<feature type="transmembrane region" description="Helical" evidence="1">
    <location>
        <begin position="403"/>
        <end position="424"/>
    </location>
</feature>
<feature type="transmembrane region" description="Helical" evidence="1">
    <location>
        <begin position="444"/>
        <end position="467"/>
    </location>
</feature>
<keyword evidence="1" id="KW-0812">Transmembrane</keyword>
<proteinExistence type="predicted"/>
<dbReference type="Proteomes" id="UP000688137">
    <property type="component" value="Unassembled WGS sequence"/>
</dbReference>
<feature type="transmembrane region" description="Helical" evidence="1">
    <location>
        <begin position="261"/>
        <end position="279"/>
    </location>
</feature>
<evidence type="ECO:0000313" key="3">
    <source>
        <dbReference type="Proteomes" id="UP000688137"/>
    </source>
</evidence>
<dbReference type="EMBL" id="CAJJDM010000066">
    <property type="protein sequence ID" value="CAD8080922.1"/>
    <property type="molecule type" value="Genomic_DNA"/>
</dbReference>
<feature type="transmembrane region" description="Helical" evidence="1">
    <location>
        <begin position="373"/>
        <end position="391"/>
    </location>
</feature>
<evidence type="ECO:0000313" key="2">
    <source>
        <dbReference type="EMBL" id="CAD8080922.1"/>
    </source>
</evidence>
<evidence type="ECO:0000256" key="1">
    <source>
        <dbReference type="SAM" id="Phobius"/>
    </source>
</evidence>
<protein>
    <recommendedName>
        <fullName evidence="4">Transmembrane protein</fullName>
    </recommendedName>
</protein>
<sequence length="500" mass="58966">MPLFILNVSKDNQFLLNVLKNNVYNVYIVYLTSFRFKQNNQGYCLKCQDNNRFQRLIIIFQTLTTQIAEIIFVDVTTFEQVEMPSSSNQYIFYVIGTISGTALLFGGLDIFYNLLDTIQILSYLKYIDSQFPFNLQQFFNYFELVQMNFIQKYFNIYDLFNLCPINENFNNIPLKIKQDDLTPLFIINSASVIFIRFTQILIYIVSKKIPYYLHRLDFKYYDDIPNKKPSLILKIKYLILAMKISITSFCLKVLREFFCSGIYRVLITTAYDFNFAIVLQLYSLDIMSQNILIRLSSILALLTFFFYLFIIFHIIKLSSQDKYAFANYQNNLKYGTLFEGIKKNNVGKYFNAILLIKKLFFMLTLIFCYEAPSVQIINLIIFTSVQAYFLLSFKPLTDSKEFIKQFSCELNITITLLLLLILSLNEQLRILTEDMKDYLGWGCIASITAILLIQLILDAIQQWIFLLQKYKKLKRFINNLLKLFKPTLLKEIDHNIFMTA</sequence>
<feature type="transmembrane region" description="Helical" evidence="1">
    <location>
        <begin position="184"/>
        <end position="205"/>
    </location>
</feature>
<keyword evidence="3" id="KW-1185">Reference proteome</keyword>